<keyword evidence="1" id="KW-0472">Membrane</keyword>
<dbReference type="EMBL" id="CP013213">
    <property type="protein sequence ID" value="AMC94199.1"/>
    <property type="molecule type" value="Genomic_DNA"/>
</dbReference>
<keyword evidence="3" id="KW-1185">Reference proteome</keyword>
<evidence type="ECO:0000256" key="1">
    <source>
        <dbReference type="SAM" id="Phobius"/>
    </source>
</evidence>
<dbReference type="Proteomes" id="UP000063781">
    <property type="component" value="Chromosome"/>
</dbReference>
<dbReference type="RefSeq" id="WP_067633651.1">
    <property type="nucleotide sequence ID" value="NZ_CP013213.1"/>
</dbReference>
<dbReference type="KEGG" id="erl:AOC36_09450"/>
<accession>A0A0X8H1M9</accession>
<reference evidence="2 3" key="1">
    <citation type="submission" date="2015-10" db="EMBL/GenBank/DDBJ databases">
        <title>Erysipelothrix larvae sp. LV19 isolated from the larval gut of the rhinoceros beetle, Trypoxylus dichotomus.</title>
        <authorList>
            <person name="Lim S."/>
            <person name="Kim B.-C."/>
        </authorList>
    </citation>
    <scope>NUCLEOTIDE SEQUENCE [LARGE SCALE GENOMIC DNA]</scope>
    <source>
        <strain evidence="2 3">LV19</strain>
    </source>
</reference>
<organism evidence="2 3">
    <name type="scientific">Erysipelothrix larvae</name>
    <dbReference type="NCBI Taxonomy" id="1514105"/>
    <lineage>
        <taxon>Bacteria</taxon>
        <taxon>Bacillati</taxon>
        <taxon>Bacillota</taxon>
        <taxon>Erysipelotrichia</taxon>
        <taxon>Erysipelotrichales</taxon>
        <taxon>Erysipelotrichaceae</taxon>
        <taxon>Erysipelothrix</taxon>
    </lineage>
</organism>
<protein>
    <submittedName>
        <fullName evidence="2">Uncharacterized protein</fullName>
    </submittedName>
</protein>
<proteinExistence type="predicted"/>
<sequence>MKHKKNFLSIFVLMLSFAVLIVGGLVIWDTLGKETSAETPIINTDDYYSIRKNATDLQVDLYKQLLDAIKNSKSDETVAGLVAQNFVADYFTFANKLKVNDIGGLQFIDPTLKVSVYRQAKDTLYSVLLEHLNNNTVNQTLEVASVNGVSAQKIDFTLLGEEDDDGEREESIVDAIEVVVRWTYLPSTEIDSTKYDTEAQIILMKDGNGIYYIVGVNHEEETQ</sequence>
<dbReference type="STRING" id="1514105.AOC36_09450"/>
<name>A0A0X8H1M9_9FIRM</name>
<dbReference type="OrthoDB" id="1648993at2"/>
<feature type="transmembrane region" description="Helical" evidence="1">
    <location>
        <begin position="7"/>
        <end position="28"/>
    </location>
</feature>
<dbReference type="AlphaFoldDB" id="A0A0X8H1M9"/>
<gene>
    <name evidence="2" type="ORF">AOC36_09450</name>
</gene>
<evidence type="ECO:0000313" key="3">
    <source>
        <dbReference type="Proteomes" id="UP000063781"/>
    </source>
</evidence>
<keyword evidence="1" id="KW-0812">Transmembrane</keyword>
<keyword evidence="1" id="KW-1133">Transmembrane helix</keyword>
<evidence type="ECO:0000313" key="2">
    <source>
        <dbReference type="EMBL" id="AMC94199.1"/>
    </source>
</evidence>